<dbReference type="EMBL" id="BAAAMY010000011">
    <property type="protein sequence ID" value="GAA1929102.1"/>
    <property type="molecule type" value="Genomic_DNA"/>
</dbReference>
<dbReference type="Proteomes" id="UP001501612">
    <property type="component" value="Unassembled WGS sequence"/>
</dbReference>
<dbReference type="InterPro" id="IPR023393">
    <property type="entry name" value="START-like_dom_sf"/>
</dbReference>
<dbReference type="Gene3D" id="3.30.530.20">
    <property type="match status" value="1"/>
</dbReference>
<keyword evidence="2" id="KW-1185">Reference proteome</keyword>
<reference evidence="1 2" key="1">
    <citation type="journal article" date="2019" name="Int. J. Syst. Evol. Microbiol.">
        <title>The Global Catalogue of Microorganisms (GCM) 10K type strain sequencing project: providing services to taxonomists for standard genome sequencing and annotation.</title>
        <authorList>
            <consortium name="The Broad Institute Genomics Platform"/>
            <consortium name="The Broad Institute Genome Sequencing Center for Infectious Disease"/>
            <person name="Wu L."/>
            <person name="Ma J."/>
        </authorList>
    </citation>
    <scope>NUCLEOTIDE SEQUENCE [LARGE SCALE GENOMIC DNA]</scope>
    <source>
        <strain evidence="1 2">JCM 14046</strain>
    </source>
</reference>
<sequence length="157" mass="16841">MTSSAPTVRRRLSCSADDVWATLADGWLYPLFVVGASRMREVDDDWPGVGSEVHHSFGAWPAVVDDTTTVTACEPGLRLRLVASGRPGGEAEVEFRLSPATASGPGDGAVCDVELAEDVVSGPALLVPRILRRPAVVWRNTETLRRLAFVAERRTAG</sequence>
<comment type="caution">
    <text evidence="1">The sequence shown here is derived from an EMBL/GenBank/DDBJ whole genome shotgun (WGS) entry which is preliminary data.</text>
</comment>
<organism evidence="1 2">
    <name type="scientific">Nocardioides lentus</name>
    <dbReference type="NCBI Taxonomy" id="338077"/>
    <lineage>
        <taxon>Bacteria</taxon>
        <taxon>Bacillati</taxon>
        <taxon>Actinomycetota</taxon>
        <taxon>Actinomycetes</taxon>
        <taxon>Propionibacteriales</taxon>
        <taxon>Nocardioidaceae</taxon>
        <taxon>Nocardioides</taxon>
    </lineage>
</organism>
<dbReference type="CDD" id="cd07812">
    <property type="entry name" value="SRPBCC"/>
    <property type="match status" value="1"/>
</dbReference>
<evidence type="ECO:0000313" key="1">
    <source>
        <dbReference type="EMBL" id="GAA1929102.1"/>
    </source>
</evidence>
<evidence type="ECO:0000313" key="2">
    <source>
        <dbReference type="Proteomes" id="UP001501612"/>
    </source>
</evidence>
<gene>
    <name evidence="1" type="ORF">GCM10009737_33780</name>
</gene>
<protein>
    <submittedName>
        <fullName evidence="1">SRPBCC family protein</fullName>
    </submittedName>
</protein>
<dbReference type="RefSeq" id="WP_344008818.1">
    <property type="nucleotide sequence ID" value="NZ_BAAAMY010000011.1"/>
</dbReference>
<name>A0ABN2PRV2_9ACTN</name>
<accession>A0ABN2PRV2</accession>
<dbReference type="SUPFAM" id="SSF55961">
    <property type="entry name" value="Bet v1-like"/>
    <property type="match status" value="1"/>
</dbReference>
<proteinExistence type="predicted"/>